<dbReference type="SUPFAM" id="SSF53335">
    <property type="entry name" value="S-adenosyl-L-methionine-dependent methyltransferases"/>
    <property type="match status" value="1"/>
</dbReference>
<dbReference type="InterPro" id="IPR022641">
    <property type="entry name" value="CheR_N"/>
</dbReference>
<dbReference type="PANTHER" id="PTHR24422">
    <property type="entry name" value="CHEMOTAXIS PROTEIN METHYLTRANSFERASE"/>
    <property type="match status" value="1"/>
</dbReference>
<dbReference type="SUPFAM" id="SSF47757">
    <property type="entry name" value="Chemotaxis receptor methyltransferase CheR, N-terminal domain"/>
    <property type="match status" value="1"/>
</dbReference>
<dbReference type="InterPro" id="IPR050903">
    <property type="entry name" value="Bact_Chemotaxis_MeTrfase"/>
</dbReference>
<evidence type="ECO:0000256" key="5">
    <source>
        <dbReference type="PIRNR" id="PIRNR000410"/>
    </source>
</evidence>
<dbReference type="SMART" id="SM00138">
    <property type="entry name" value="MeTrc"/>
    <property type="match status" value="1"/>
</dbReference>
<dbReference type="Proteomes" id="UP001438953">
    <property type="component" value="Unassembled WGS sequence"/>
</dbReference>
<protein>
    <recommendedName>
        <fullName evidence="5">Chemotaxis protein methyltransferase</fullName>
        <ecNumber evidence="5">2.1.1.80</ecNumber>
    </recommendedName>
</protein>
<dbReference type="InterPro" id="IPR000780">
    <property type="entry name" value="CheR_MeTrfase"/>
</dbReference>
<dbReference type="PANTHER" id="PTHR24422:SF19">
    <property type="entry name" value="CHEMOTAXIS PROTEIN METHYLTRANSFERASE"/>
    <property type="match status" value="1"/>
</dbReference>
<dbReference type="EC" id="2.1.1.80" evidence="5"/>
<dbReference type="InterPro" id="IPR036804">
    <property type="entry name" value="CheR_N_sf"/>
</dbReference>
<dbReference type="EMBL" id="JAYWLC010000004">
    <property type="protein sequence ID" value="MER5171541.1"/>
    <property type="molecule type" value="Genomic_DNA"/>
</dbReference>
<evidence type="ECO:0000256" key="1">
    <source>
        <dbReference type="ARBA" id="ARBA00001541"/>
    </source>
</evidence>
<comment type="caution">
    <text evidence="7">The sequence shown here is derived from an EMBL/GenBank/DDBJ whole genome shotgun (WGS) entry which is preliminary data.</text>
</comment>
<dbReference type="PRINTS" id="PR00996">
    <property type="entry name" value="CHERMTFRASE"/>
</dbReference>
<dbReference type="PIRSF" id="PIRSF000410">
    <property type="entry name" value="CheR"/>
    <property type="match status" value="1"/>
</dbReference>
<evidence type="ECO:0000256" key="3">
    <source>
        <dbReference type="ARBA" id="ARBA00022679"/>
    </source>
</evidence>
<evidence type="ECO:0000313" key="8">
    <source>
        <dbReference type="Proteomes" id="UP001438953"/>
    </source>
</evidence>
<dbReference type="Pfam" id="PF03705">
    <property type="entry name" value="CheR_N"/>
    <property type="match status" value="1"/>
</dbReference>
<comment type="function">
    <text evidence="5">Methylation of the membrane-bound methyl-accepting chemotaxis proteins (MCP) to form gamma-glutamyl methyl ester residues in MCP.</text>
</comment>
<keyword evidence="8" id="KW-1185">Reference proteome</keyword>
<dbReference type="Gene3D" id="1.10.155.10">
    <property type="entry name" value="Chemotaxis receptor methyltransferase CheR, N-terminal domain"/>
    <property type="match status" value="1"/>
</dbReference>
<evidence type="ECO:0000256" key="2">
    <source>
        <dbReference type="ARBA" id="ARBA00022603"/>
    </source>
</evidence>
<evidence type="ECO:0000313" key="7">
    <source>
        <dbReference type="EMBL" id="MER5171541.1"/>
    </source>
</evidence>
<reference evidence="7 8" key="2">
    <citation type="submission" date="2024-06" db="EMBL/GenBank/DDBJ databases">
        <title>Thioclava kandeliae sp. nov. from a rhizosphere soil sample of Kandelia candel in a mangrove.</title>
        <authorList>
            <person name="Mu T."/>
        </authorList>
    </citation>
    <scope>NUCLEOTIDE SEQUENCE [LARGE SCALE GENOMIC DNA]</scope>
    <source>
        <strain evidence="7 8">CPCC 100088</strain>
    </source>
</reference>
<comment type="catalytic activity">
    <reaction evidence="1 5">
        <text>L-glutamyl-[protein] + S-adenosyl-L-methionine = [protein]-L-glutamate 5-O-methyl ester + S-adenosyl-L-homocysteine</text>
        <dbReference type="Rhea" id="RHEA:24452"/>
        <dbReference type="Rhea" id="RHEA-COMP:10208"/>
        <dbReference type="Rhea" id="RHEA-COMP:10311"/>
        <dbReference type="ChEBI" id="CHEBI:29973"/>
        <dbReference type="ChEBI" id="CHEBI:57856"/>
        <dbReference type="ChEBI" id="CHEBI:59789"/>
        <dbReference type="ChEBI" id="CHEBI:82795"/>
        <dbReference type="EC" id="2.1.1.80"/>
    </reaction>
</comment>
<keyword evidence="3 5" id="KW-0808">Transferase</keyword>
<feature type="domain" description="CheR-type methyltransferase" evidence="6">
    <location>
        <begin position="6"/>
        <end position="279"/>
    </location>
</feature>
<name>A0ABV1SG78_9RHOB</name>
<keyword evidence="2 5" id="KW-0489">Methyltransferase</keyword>
<dbReference type="Pfam" id="PF01739">
    <property type="entry name" value="CheR"/>
    <property type="match status" value="1"/>
</dbReference>
<evidence type="ECO:0000256" key="4">
    <source>
        <dbReference type="ARBA" id="ARBA00022691"/>
    </source>
</evidence>
<organism evidence="7 8">
    <name type="scientific">Thioclava kandeliae</name>
    <dbReference type="NCBI Taxonomy" id="3070818"/>
    <lineage>
        <taxon>Bacteria</taxon>
        <taxon>Pseudomonadati</taxon>
        <taxon>Pseudomonadota</taxon>
        <taxon>Alphaproteobacteria</taxon>
        <taxon>Rhodobacterales</taxon>
        <taxon>Paracoccaceae</taxon>
        <taxon>Thioclava</taxon>
    </lineage>
</organism>
<accession>A0ABV1SG78</accession>
<dbReference type="Gene3D" id="3.40.50.150">
    <property type="entry name" value="Vaccinia Virus protein VP39"/>
    <property type="match status" value="1"/>
</dbReference>
<dbReference type="CDD" id="cd02440">
    <property type="entry name" value="AdoMet_MTases"/>
    <property type="match status" value="1"/>
</dbReference>
<reference evidence="7 8" key="1">
    <citation type="submission" date="2024-01" db="EMBL/GenBank/DDBJ databases">
        <authorList>
            <person name="Deng Y."/>
            <person name="Su J."/>
        </authorList>
    </citation>
    <scope>NUCLEOTIDE SEQUENCE [LARGE SCALE GENOMIC DNA]</scope>
    <source>
        <strain evidence="7 8">CPCC 100088</strain>
    </source>
</reference>
<evidence type="ECO:0000259" key="6">
    <source>
        <dbReference type="PROSITE" id="PS50123"/>
    </source>
</evidence>
<sequence length="281" mass="31482">MNALTPNISQMSPSDRELSEIAAILMTHAGIVLAPGKGSMVQSRLQKRLRALGLSSYRAYIDLVNSVDGLPERQEMISALTTNVTNFFRENHHFETLQKEALPKLIAARGKRLRIWSAGCSNGQEAYSILMTAAETVREFDQSDIKLLATDIDPVMIRRGTQGVYSSSILEAVPAPLQKKYFQAAGADQQVVDRLRKRATFRELNIHSDWPMKGQFDIIFCRNMMIYFSPEAQNLLWKRFEKILAPGGWLFVGHSERVPLDTGSKLVPAGITTYRLPAEGQ</sequence>
<dbReference type="RefSeq" id="WP_350935944.1">
    <property type="nucleotide sequence ID" value="NZ_JAYWLC010000004.1"/>
</dbReference>
<dbReference type="InterPro" id="IPR022642">
    <property type="entry name" value="CheR_C"/>
</dbReference>
<gene>
    <name evidence="7" type="ORF">VSX56_07090</name>
</gene>
<keyword evidence="4 5" id="KW-0949">S-adenosyl-L-methionine</keyword>
<dbReference type="InterPro" id="IPR026024">
    <property type="entry name" value="Chemotaxis_MeTrfase_CheR"/>
</dbReference>
<dbReference type="InterPro" id="IPR029063">
    <property type="entry name" value="SAM-dependent_MTases_sf"/>
</dbReference>
<proteinExistence type="predicted"/>
<dbReference type="PROSITE" id="PS50123">
    <property type="entry name" value="CHER"/>
    <property type="match status" value="1"/>
</dbReference>